<dbReference type="CDD" id="cd03814">
    <property type="entry name" value="GT4-like"/>
    <property type="match status" value="1"/>
</dbReference>
<dbReference type="Gene3D" id="3.40.50.2000">
    <property type="entry name" value="Glycogen Phosphorylase B"/>
    <property type="match status" value="2"/>
</dbReference>
<accession>A0A239JQF1</accession>
<dbReference type="SUPFAM" id="SSF53756">
    <property type="entry name" value="UDP-Glycosyltransferase/glycogen phosphorylase"/>
    <property type="match status" value="1"/>
</dbReference>
<dbReference type="EMBL" id="FZOS01000038">
    <property type="protein sequence ID" value="SNT08256.1"/>
    <property type="molecule type" value="Genomic_DNA"/>
</dbReference>
<dbReference type="Proteomes" id="UP000198281">
    <property type="component" value="Unassembled WGS sequence"/>
</dbReference>
<dbReference type="InterPro" id="IPR050194">
    <property type="entry name" value="Glycosyltransferase_grp1"/>
</dbReference>
<dbReference type="OrthoDB" id="5490290at2"/>
<keyword evidence="2" id="KW-0808">Transferase</keyword>
<protein>
    <submittedName>
        <fullName evidence="2">Glycosyltransferase involved in cell wall bisynthesis</fullName>
    </submittedName>
</protein>
<keyword evidence="3" id="KW-1185">Reference proteome</keyword>
<evidence type="ECO:0000313" key="3">
    <source>
        <dbReference type="Proteomes" id="UP000198281"/>
    </source>
</evidence>
<gene>
    <name evidence="2" type="ORF">SAMN06295912_13810</name>
</gene>
<evidence type="ECO:0000259" key="1">
    <source>
        <dbReference type="Pfam" id="PF13439"/>
    </source>
</evidence>
<dbReference type="InterPro" id="IPR028098">
    <property type="entry name" value="Glyco_trans_4-like_N"/>
</dbReference>
<dbReference type="PANTHER" id="PTHR45947">
    <property type="entry name" value="SULFOQUINOVOSYL TRANSFERASE SQD2"/>
    <property type="match status" value="1"/>
</dbReference>
<feature type="domain" description="Glycosyltransferase subfamily 4-like N-terminal" evidence="1">
    <location>
        <begin position="20"/>
        <end position="184"/>
    </location>
</feature>
<reference evidence="3" key="1">
    <citation type="submission" date="2017-06" db="EMBL/GenBank/DDBJ databases">
        <authorList>
            <person name="Varghese N."/>
            <person name="Submissions S."/>
        </authorList>
    </citation>
    <scope>NUCLEOTIDE SEQUENCE [LARGE SCALE GENOMIC DNA]</scope>
    <source>
        <strain evidence="3">LNB2</strain>
    </source>
</reference>
<dbReference type="Pfam" id="PF13439">
    <property type="entry name" value="Glyco_transf_4"/>
    <property type="match status" value="1"/>
</dbReference>
<evidence type="ECO:0000313" key="2">
    <source>
        <dbReference type="EMBL" id="SNT08256.1"/>
    </source>
</evidence>
<dbReference type="RefSeq" id="WP_089221095.1">
    <property type="nucleotide sequence ID" value="NZ_FZOS01000038.1"/>
</dbReference>
<sequence length="391" mass="43383">MQTSELRIALFTGNYNYVRDGANQALNRLVGYLLNQGAAVRIYSPRTDTPAFPSVGKVVGVPALALPGRAEYRAPLMIPPSVKRDIRDFQPNLFHVASPEILGHRAVTLAHKKDLPVVASVHTRFETYPRYYGLTFMEPVVEAMLRRFYRRCDAIFAPSESMAQLLREQRMNYDVGIWSRGVERDTFSPEVRDLGWRRSLGIADDEPVIGFVGRLVMEKGLDVFADAIDKLVQRGVKHRVLVIGEGPAREWFEGRLPQAVFVGFQKGDDLGRAVASSDMLFNPSVTETFGNVTLEAMAAGLPVVAAIATGSQSLVEDNVTGRLVRPGAISAFADALQHYCEDKDSRAAAGAAGRVASERFGWDAVNQELVDAYLRIVRQRMEHRPPSQRPR</sequence>
<dbReference type="AlphaFoldDB" id="A0A239JQF1"/>
<name>A0A239JQF1_9SPHN</name>
<dbReference type="PANTHER" id="PTHR45947:SF3">
    <property type="entry name" value="SULFOQUINOVOSYL TRANSFERASE SQD2"/>
    <property type="match status" value="1"/>
</dbReference>
<dbReference type="Pfam" id="PF13692">
    <property type="entry name" value="Glyco_trans_1_4"/>
    <property type="match status" value="1"/>
</dbReference>
<dbReference type="GO" id="GO:0016757">
    <property type="term" value="F:glycosyltransferase activity"/>
    <property type="evidence" value="ECO:0007669"/>
    <property type="project" value="UniProtKB-ARBA"/>
</dbReference>
<organism evidence="2 3">
    <name type="scientific">Edaphosphingomonas laterariae</name>
    <dbReference type="NCBI Taxonomy" id="861865"/>
    <lineage>
        <taxon>Bacteria</taxon>
        <taxon>Pseudomonadati</taxon>
        <taxon>Pseudomonadota</taxon>
        <taxon>Alphaproteobacteria</taxon>
        <taxon>Sphingomonadales</taxon>
        <taxon>Rhizorhabdaceae</taxon>
        <taxon>Edaphosphingomonas</taxon>
    </lineage>
</organism>
<proteinExistence type="predicted"/>